<dbReference type="EMBL" id="ABVL01000027">
    <property type="protein sequence ID" value="EDY16843.1"/>
    <property type="molecule type" value="Genomic_DNA"/>
</dbReference>
<dbReference type="RefSeq" id="WP_006982973.1">
    <property type="nucleotide sequence ID" value="NZ_ABVL01000027.1"/>
</dbReference>
<dbReference type="Proteomes" id="UP000005824">
    <property type="component" value="Unassembled WGS sequence"/>
</dbReference>
<dbReference type="eggNOG" id="ENOG5030XBY">
    <property type="taxonomic scope" value="Bacteria"/>
</dbReference>
<accession>B4D9R2</accession>
<dbReference type="InParanoid" id="B4D9R2"/>
<evidence type="ECO:0000313" key="2">
    <source>
        <dbReference type="EMBL" id="EDY16843.1"/>
    </source>
</evidence>
<keyword evidence="1" id="KW-0732">Signal</keyword>
<comment type="caution">
    <text evidence="2">The sequence shown here is derived from an EMBL/GenBank/DDBJ whole genome shotgun (WGS) entry which is preliminary data.</text>
</comment>
<sequence>MRSICLLLAACLLLCTAPLHAADPQPTAQSGEFIVLTGGVSLWIWEKWKAAPHDNWWMNFVRASRIRIEQIEQQVPGAQVTWLVYRPAYLARAKQDNNDLISHIESVRDAFHVKLIFFDKPAQVFDYLNYGLDRSKTKIADFEYFGHSNKACWMFDYSNNIDSASKAWIHQDDLAKLNRGIFSRDAFVKSWSCHTGESMSQVFRKDTGVSMVGATGKTQYMDDVLPIISTPGGKWVR</sequence>
<gene>
    <name evidence="2" type="ORF">CfE428DRAFT_5652</name>
</gene>
<evidence type="ECO:0000313" key="3">
    <source>
        <dbReference type="Proteomes" id="UP000005824"/>
    </source>
</evidence>
<name>B4D9R2_9BACT</name>
<protein>
    <submittedName>
        <fullName evidence="2">Uncharacterized protein</fullName>
    </submittedName>
</protein>
<keyword evidence="3" id="KW-1185">Reference proteome</keyword>
<evidence type="ECO:0000256" key="1">
    <source>
        <dbReference type="SAM" id="SignalP"/>
    </source>
</evidence>
<organism evidence="2 3">
    <name type="scientific">Chthoniobacter flavus Ellin428</name>
    <dbReference type="NCBI Taxonomy" id="497964"/>
    <lineage>
        <taxon>Bacteria</taxon>
        <taxon>Pseudomonadati</taxon>
        <taxon>Verrucomicrobiota</taxon>
        <taxon>Spartobacteria</taxon>
        <taxon>Chthoniobacterales</taxon>
        <taxon>Chthoniobacteraceae</taxon>
        <taxon>Chthoniobacter</taxon>
    </lineage>
</organism>
<proteinExistence type="predicted"/>
<feature type="chain" id="PRO_5002800632" evidence="1">
    <location>
        <begin position="22"/>
        <end position="237"/>
    </location>
</feature>
<feature type="signal peptide" evidence="1">
    <location>
        <begin position="1"/>
        <end position="21"/>
    </location>
</feature>
<dbReference type="AlphaFoldDB" id="B4D9R2"/>
<reference evidence="2 3" key="1">
    <citation type="journal article" date="2011" name="J. Bacteriol.">
        <title>Genome sequence of Chthoniobacter flavus Ellin428, an aerobic heterotrophic soil bacterium.</title>
        <authorList>
            <person name="Kant R."/>
            <person name="van Passel M.W."/>
            <person name="Palva A."/>
            <person name="Lucas S."/>
            <person name="Lapidus A."/>
            <person name="Glavina Del Rio T."/>
            <person name="Dalin E."/>
            <person name="Tice H."/>
            <person name="Bruce D."/>
            <person name="Goodwin L."/>
            <person name="Pitluck S."/>
            <person name="Larimer F.W."/>
            <person name="Land M.L."/>
            <person name="Hauser L."/>
            <person name="Sangwan P."/>
            <person name="de Vos W.M."/>
            <person name="Janssen P.H."/>
            <person name="Smidt H."/>
        </authorList>
    </citation>
    <scope>NUCLEOTIDE SEQUENCE [LARGE SCALE GENOMIC DNA]</scope>
    <source>
        <strain evidence="2 3">Ellin428</strain>
    </source>
</reference>